<dbReference type="EMBL" id="SDQG01000002">
    <property type="protein sequence ID" value="TDM17209.1"/>
    <property type="molecule type" value="Genomic_DNA"/>
</dbReference>
<dbReference type="InterPro" id="IPR029470">
    <property type="entry name" value="PDDEXK_4"/>
</dbReference>
<reference evidence="1 2" key="1">
    <citation type="submission" date="2019-01" db="EMBL/GenBank/DDBJ databases">
        <title>Draft genome sequences of Macrococcus caseolyticus, Macrococcus canis, Macrococcus bohemicus and Macrococcus goetzii.</title>
        <authorList>
            <person name="Mazhar S."/>
            <person name="Altermann E."/>
            <person name="Hill C."/>
            <person name="Mcauliffe O."/>
        </authorList>
    </citation>
    <scope>NUCLEOTIDE SEQUENCE [LARGE SCALE GENOMIC DNA]</scope>
    <source>
        <strain evidence="1 2">DPC7162</strain>
    </source>
</reference>
<evidence type="ECO:0008006" key="3">
    <source>
        <dbReference type="Google" id="ProtNLM"/>
    </source>
</evidence>
<organism evidence="1 2">
    <name type="scientific">Macrococcoides canis</name>
    <dbReference type="NCBI Taxonomy" id="1855823"/>
    <lineage>
        <taxon>Bacteria</taxon>
        <taxon>Bacillati</taxon>
        <taxon>Bacillota</taxon>
        <taxon>Bacilli</taxon>
        <taxon>Bacillales</taxon>
        <taxon>Staphylococcaceae</taxon>
        <taxon>Macrococcoides</taxon>
    </lineage>
</organism>
<dbReference type="AlphaFoldDB" id="A0A4R6C5D7"/>
<proteinExistence type="predicted"/>
<evidence type="ECO:0000313" key="1">
    <source>
        <dbReference type="EMBL" id="TDM17209.1"/>
    </source>
</evidence>
<dbReference type="Pfam" id="PF14281">
    <property type="entry name" value="PDDEXK_4"/>
    <property type="match status" value="1"/>
</dbReference>
<gene>
    <name evidence="1" type="ORF">ETI04_04720</name>
</gene>
<evidence type="ECO:0000313" key="2">
    <source>
        <dbReference type="Proteomes" id="UP000294865"/>
    </source>
</evidence>
<sequence length="323" mass="38034">MGDETQTINNLTNLLKDFEAFETLNQYTSHFNLFTTLGLKNNELEHSNMLAFLLNPNEKHGLDDQLIMQFTHHYVNNTPVNKDALQLLLKDFNDGYVLREYRNIDLLFISESTKTIIAIENKIWSAESSHQLNKYKDILISEYDPNEYQHLYFFLTPFGHEATREEWIPASYSDVINFLEKSSKFKQTSSNVFMHEFINQYIELLRRHIVEDTQLEKICKEIYSKHRETLDLIFEYRPDSYSEVSEALQEFIQNRNDLFLDGSGKRYIRFIPESLNIEAIKYGNGKWTESKNIILFELDNSNNKLSTSLVLGPGDEDFRQAIY</sequence>
<name>A0A4R6C5D7_9STAP</name>
<protein>
    <recommendedName>
        <fullName evidence="3">PD-(D/E)XK nuclease superfamily protein</fullName>
    </recommendedName>
</protein>
<dbReference type="RefSeq" id="WP_133419370.1">
    <property type="nucleotide sequence ID" value="NZ_SDGR01000003.1"/>
</dbReference>
<comment type="caution">
    <text evidence="1">The sequence shown here is derived from an EMBL/GenBank/DDBJ whole genome shotgun (WGS) entry which is preliminary data.</text>
</comment>
<accession>A0A4R6C5D7</accession>
<dbReference type="Proteomes" id="UP000294865">
    <property type="component" value="Unassembled WGS sequence"/>
</dbReference>